<dbReference type="RefSeq" id="WP_006671533.1">
    <property type="nucleotide sequence ID" value="NZ_AOMA01000024.1"/>
</dbReference>
<dbReference type="EMBL" id="AOMA01000024">
    <property type="protein sequence ID" value="EMA44650.1"/>
    <property type="molecule type" value="Genomic_DNA"/>
</dbReference>
<accession>M0MJN1</accession>
<gene>
    <name evidence="3" type="ORF">C446_02832</name>
</gene>
<dbReference type="OrthoDB" id="186853at2157"/>
<dbReference type="AlphaFoldDB" id="M0MJN1"/>
<feature type="compositionally biased region" description="Basic and acidic residues" evidence="1">
    <location>
        <begin position="28"/>
        <end position="42"/>
    </location>
</feature>
<name>M0MJN1_9EURY</name>
<dbReference type="InterPro" id="IPR055933">
    <property type="entry name" value="DUF7511"/>
</dbReference>
<organism evidence="3 4">
    <name type="scientific">Halobiforma nitratireducens JCM 10879</name>
    <dbReference type="NCBI Taxonomy" id="1227454"/>
    <lineage>
        <taxon>Archaea</taxon>
        <taxon>Methanobacteriati</taxon>
        <taxon>Methanobacteriota</taxon>
        <taxon>Stenosarchaea group</taxon>
        <taxon>Halobacteria</taxon>
        <taxon>Halobacteriales</taxon>
        <taxon>Natrialbaceae</taxon>
        <taxon>Halobiforma</taxon>
    </lineage>
</organism>
<evidence type="ECO:0000256" key="1">
    <source>
        <dbReference type="SAM" id="MobiDB-lite"/>
    </source>
</evidence>
<comment type="caution">
    <text evidence="3">The sequence shown here is derived from an EMBL/GenBank/DDBJ whole genome shotgun (WGS) entry which is preliminary data.</text>
</comment>
<reference evidence="3 4" key="1">
    <citation type="journal article" date="2014" name="PLoS Genet.">
        <title>Phylogenetically driven sequencing of extremely halophilic archaea reveals strategies for static and dynamic osmo-response.</title>
        <authorList>
            <person name="Becker E.A."/>
            <person name="Seitzer P.M."/>
            <person name="Tritt A."/>
            <person name="Larsen D."/>
            <person name="Krusor M."/>
            <person name="Yao A.I."/>
            <person name="Wu D."/>
            <person name="Madern D."/>
            <person name="Eisen J.A."/>
            <person name="Darling A.E."/>
            <person name="Facciotti M.T."/>
        </authorList>
    </citation>
    <scope>NUCLEOTIDE SEQUENCE [LARGE SCALE GENOMIC DNA]</scope>
    <source>
        <strain evidence="3 4">JCM 10879</strain>
    </source>
</reference>
<dbReference type="Proteomes" id="UP000011607">
    <property type="component" value="Unassembled WGS sequence"/>
</dbReference>
<protein>
    <recommendedName>
        <fullName evidence="2">DUF7511 domain-containing protein</fullName>
    </recommendedName>
</protein>
<evidence type="ECO:0000259" key="2">
    <source>
        <dbReference type="Pfam" id="PF24351"/>
    </source>
</evidence>
<proteinExistence type="predicted"/>
<dbReference type="eggNOG" id="arCOG06278">
    <property type="taxonomic scope" value="Archaea"/>
</dbReference>
<evidence type="ECO:0000313" key="4">
    <source>
        <dbReference type="Proteomes" id="UP000011607"/>
    </source>
</evidence>
<feature type="region of interest" description="Disordered" evidence="1">
    <location>
        <begin position="1"/>
        <end position="42"/>
    </location>
</feature>
<keyword evidence="4" id="KW-1185">Reference proteome</keyword>
<feature type="domain" description="DUF7511" evidence="2">
    <location>
        <begin position="43"/>
        <end position="88"/>
    </location>
</feature>
<sequence>MTDFSSGDDTDRIRSHSRSQSDTPVRSRFCEDRGDNRQDRSGLESIVVRYEDEPDRCTITPRSCGTGDRLTTWLSVNVTAVVELEERR</sequence>
<evidence type="ECO:0000313" key="3">
    <source>
        <dbReference type="EMBL" id="EMA44650.1"/>
    </source>
</evidence>
<dbReference type="Pfam" id="PF24351">
    <property type="entry name" value="DUF7511"/>
    <property type="match status" value="1"/>
</dbReference>